<accession>A0A815YE46</accession>
<evidence type="ECO:0000256" key="4">
    <source>
        <dbReference type="ARBA" id="ARBA00022527"/>
    </source>
</evidence>
<dbReference type="InterPro" id="IPR008271">
    <property type="entry name" value="Ser/Thr_kinase_AS"/>
</dbReference>
<keyword evidence="8" id="KW-0547">Nucleotide-binding</keyword>
<keyword evidence="11 14" id="KW-1133">Transmembrane helix</keyword>
<protein>
    <recommendedName>
        <fullName evidence="3">receptor protein serine/threonine kinase</fullName>
        <ecNumber evidence="3">2.7.11.30</ecNumber>
    </recommendedName>
</protein>
<evidence type="ECO:0000256" key="7">
    <source>
        <dbReference type="ARBA" id="ARBA00022729"/>
    </source>
</evidence>
<keyword evidence="5" id="KW-0808">Transferase</keyword>
<dbReference type="GO" id="GO:0005886">
    <property type="term" value="C:plasma membrane"/>
    <property type="evidence" value="ECO:0007669"/>
    <property type="project" value="TreeGrafter"/>
</dbReference>
<dbReference type="PROSITE" id="PS00108">
    <property type="entry name" value="PROTEIN_KINASE_ST"/>
    <property type="match status" value="1"/>
</dbReference>
<evidence type="ECO:0000313" key="16">
    <source>
        <dbReference type="EMBL" id="CAF1568941.1"/>
    </source>
</evidence>
<dbReference type="Pfam" id="PF00069">
    <property type="entry name" value="Pkinase"/>
    <property type="match status" value="1"/>
</dbReference>
<dbReference type="PANTHER" id="PTHR23255">
    <property type="entry name" value="TRANSFORMING GROWTH FACTOR-BETA RECEPTOR TYPE I AND II"/>
    <property type="match status" value="1"/>
</dbReference>
<keyword evidence="13" id="KW-0675">Receptor</keyword>
<dbReference type="GO" id="GO:0043235">
    <property type="term" value="C:receptor complex"/>
    <property type="evidence" value="ECO:0007669"/>
    <property type="project" value="TreeGrafter"/>
</dbReference>
<comment type="similarity">
    <text evidence="2">Belongs to the protein kinase superfamily. TKL Ser/Thr protein kinase family. TGFB receptor subfamily.</text>
</comment>
<dbReference type="InterPro" id="IPR000333">
    <property type="entry name" value="TGFB_receptor"/>
</dbReference>
<feature type="non-terminal residue" evidence="16">
    <location>
        <position position="1"/>
    </location>
</feature>
<dbReference type="GO" id="GO:0071363">
    <property type="term" value="P:cellular response to growth factor stimulus"/>
    <property type="evidence" value="ECO:0007669"/>
    <property type="project" value="TreeGrafter"/>
</dbReference>
<keyword evidence="7" id="KW-0732">Signal</keyword>
<evidence type="ECO:0000256" key="3">
    <source>
        <dbReference type="ARBA" id="ARBA00012401"/>
    </source>
</evidence>
<feature type="domain" description="Protein kinase" evidence="15">
    <location>
        <begin position="1"/>
        <end position="163"/>
    </location>
</feature>
<evidence type="ECO:0000256" key="12">
    <source>
        <dbReference type="ARBA" id="ARBA00023136"/>
    </source>
</evidence>
<comment type="caution">
    <text evidence="16">The sequence shown here is derived from an EMBL/GenBank/DDBJ whole genome shotgun (WGS) entry which is preliminary data.</text>
</comment>
<evidence type="ECO:0000259" key="15">
    <source>
        <dbReference type="PROSITE" id="PS50011"/>
    </source>
</evidence>
<evidence type="ECO:0000256" key="9">
    <source>
        <dbReference type="ARBA" id="ARBA00022777"/>
    </source>
</evidence>
<evidence type="ECO:0000256" key="1">
    <source>
        <dbReference type="ARBA" id="ARBA00004479"/>
    </source>
</evidence>
<dbReference type="AlphaFoldDB" id="A0A815YE46"/>
<gene>
    <name evidence="16" type="ORF">SEV965_LOCUS39489</name>
</gene>
<dbReference type="Proteomes" id="UP000663889">
    <property type="component" value="Unassembled WGS sequence"/>
</dbReference>
<dbReference type="GO" id="GO:0004675">
    <property type="term" value="F:transmembrane receptor protein serine/threonine kinase activity"/>
    <property type="evidence" value="ECO:0007669"/>
    <property type="project" value="UniProtKB-EC"/>
</dbReference>
<dbReference type="PROSITE" id="PS50011">
    <property type="entry name" value="PROTEIN_KINASE_DOM"/>
    <property type="match status" value="1"/>
</dbReference>
<dbReference type="GO" id="GO:0005524">
    <property type="term" value="F:ATP binding"/>
    <property type="evidence" value="ECO:0007669"/>
    <property type="project" value="UniProtKB-KW"/>
</dbReference>
<keyword evidence="9" id="KW-0418">Kinase</keyword>
<dbReference type="EC" id="2.7.11.30" evidence="3"/>
<evidence type="ECO:0000256" key="2">
    <source>
        <dbReference type="ARBA" id="ARBA00009605"/>
    </source>
</evidence>
<reference evidence="16" key="1">
    <citation type="submission" date="2021-02" db="EMBL/GenBank/DDBJ databases">
        <authorList>
            <person name="Nowell W R."/>
        </authorList>
    </citation>
    <scope>NUCLEOTIDE SEQUENCE</scope>
</reference>
<dbReference type="InterPro" id="IPR011009">
    <property type="entry name" value="Kinase-like_dom_sf"/>
</dbReference>
<dbReference type="PANTHER" id="PTHR23255:SF71">
    <property type="entry name" value="RECEPTOR PROTEIN SERINE_THREONINE KINASE"/>
    <property type="match status" value="1"/>
</dbReference>
<comment type="subcellular location">
    <subcellularLocation>
        <location evidence="1">Membrane</location>
        <topology evidence="1">Single-pass type I membrane protein</topology>
    </subcellularLocation>
</comment>
<dbReference type="SMART" id="SM00220">
    <property type="entry name" value="S_TKc"/>
    <property type="match status" value="1"/>
</dbReference>
<keyword evidence="4" id="KW-0723">Serine/threonine-protein kinase</keyword>
<evidence type="ECO:0000256" key="13">
    <source>
        <dbReference type="ARBA" id="ARBA00023170"/>
    </source>
</evidence>
<feature type="transmembrane region" description="Helical" evidence="14">
    <location>
        <begin position="29"/>
        <end position="48"/>
    </location>
</feature>
<evidence type="ECO:0000256" key="10">
    <source>
        <dbReference type="ARBA" id="ARBA00022840"/>
    </source>
</evidence>
<keyword evidence="10" id="KW-0067">ATP-binding</keyword>
<dbReference type="EMBL" id="CAJNOU010014436">
    <property type="protein sequence ID" value="CAF1568941.1"/>
    <property type="molecule type" value="Genomic_DNA"/>
</dbReference>
<dbReference type="SUPFAM" id="SSF56112">
    <property type="entry name" value="Protein kinase-like (PK-like)"/>
    <property type="match status" value="1"/>
</dbReference>
<sequence length="163" mass="18589">DFSNRIELWLGTEYHENGSVYDYLNNHTITIPIMINMMFTIANGLFYLHLSIDATNGKPALAHRDLKTKNILVKKDLSCCIADLGLAVSEVRQKSDNNQEHIVIDIKPNHRVGTIRYMSPEILDKTLNDQSFESYKATDLSALGLIFWEILQRCQTTSEENDA</sequence>
<dbReference type="InterPro" id="IPR000719">
    <property type="entry name" value="Prot_kinase_dom"/>
</dbReference>
<evidence type="ECO:0000256" key="5">
    <source>
        <dbReference type="ARBA" id="ARBA00022679"/>
    </source>
</evidence>
<name>A0A815YE46_9BILA</name>
<feature type="non-terminal residue" evidence="16">
    <location>
        <position position="163"/>
    </location>
</feature>
<proteinExistence type="inferred from homology"/>
<keyword evidence="12 14" id="KW-0472">Membrane</keyword>
<organism evidence="16 17">
    <name type="scientific">Rotaria sordida</name>
    <dbReference type="NCBI Taxonomy" id="392033"/>
    <lineage>
        <taxon>Eukaryota</taxon>
        <taxon>Metazoa</taxon>
        <taxon>Spiralia</taxon>
        <taxon>Gnathifera</taxon>
        <taxon>Rotifera</taxon>
        <taxon>Eurotatoria</taxon>
        <taxon>Bdelloidea</taxon>
        <taxon>Philodinida</taxon>
        <taxon>Philodinidae</taxon>
        <taxon>Rotaria</taxon>
    </lineage>
</organism>
<evidence type="ECO:0000256" key="6">
    <source>
        <dbReference type="ARBA" id="ARBA00022692"/>
    </source>
</evidence>
<evidence type="ECO:0000256" key="8">
    <source>
        <dbReference type="ARBA" id="ARBA00022741"/>
    </source>
</evidence>
<evidence type="ECO:0000313" key="17">
    <source>
        <dbReference type="Proteomes" id="UP000663889"/>
    </source>
</evidence>
<evidence type="ECO:0000256" key="14">
    <source>
        <dbReference type="SAM" id="Phobius"/>
    </source>
</evidence>
<keyword evidence="6 14" id="KW-0812">Transmembrane</keyword>
<dbReference type="Gene3D" id="1.10.510.10">
    <property type="entry name" value="Transferase(Phosphotransferase) domain 1"/>
    <property type="match status" value="1"/>
</dbReference>
<evidence type="ECO:0000256" key="11">
    <source>
        <dbReference type="ARBA" id="ARBA00022989"/>
    </source>
</evidence>